<dbReference type="EMBL" id="JAQQWL010000001">
    <property type="protein sequence ID" value="KAK8091358.1"/>
    <property type="molecule type" value="Genomic_DNA"/>
</dbReference>
<comment type="caution">
    <text evidence="1">The sequence shown here is derived from an EMBL/GenBank/DDBJ whole genome shotgun (WGS) entry which is preliminary data.</text>
</comment>
<evidence type="ECO:0000313" key="1">
    <source>
        <dbReference type="EMBL" id="KAK8091358.1"/>
    </source>
</evidence>
<dbReference type="RefSeq" id="XP_066722904.1">
    <property type="nucleotide sequence ID" value="XM_066852272.1"/>
</dbReference>
<keyword evidence="2" id="KW-1185">Reference proteome</keyword>
<organism evidence="1 2">
    <name type="scientific">Apiospora phragmitis</name>
    <dbReference type="NCBI Taxonomy" id="2905665"/>
    <lineage>
        <taxon>Eukaryota</taxon>
        <taxon>Fungi</taxon>
        <taxon>Dikarya</taxon>
        <taxon>Ascomycota</taxon>
        <taxon>Pezizomycotina</taxon>
        <taxon>Sordariomycetes</taxon>
        <taxon>Xylariomycetidae</taxon>
        <taxon>Amphisphaeriales</taxon>
        <taxon>Apiosporaceae</taxon>
        <taxon>Apiospora</taxon>
    </lineage>
</organism>
<name>A0ABR1X7F3_9PEZI</name>
<sequence>MDLLKLERGNPVRVCCCLQCMAIQSGNIIRNFIYRDEEKEMLHCSNRAMVAINAIAILLFFTAKADSIWRNKQRITEEESLHIGHKTPGWSSTRLSSCPLSGFLGRATPPTRQALAGIRWRHGR</sequence>
<evidence type="ECO:0000313" key="2">
    <source>
        <dbReference type="Proteomes" id="UP001480595"/>
    </source>
</evidence>
<dbReference type="GeneID" id="92085335"/>
<proteinExistence type="predicted"/>
<dbReference type="Proteomes" id="UP001480595">
    <property type="component" value="Unassembled WGS sequence"/>
</dbReference>
<accession>A0ABR1X7F3</accession>
<gene>
    <name evidence="1" type="ORF">PG994_000863</name>
</gene>
<reference evidence="1 2" key="1">
    <citation type="submission" date="2023-01" db="EMBL/GenBank/DDBJ databases">
        <title>Analysis of 21 Apiospora genomes using comparative genomics revels a genus with tremendous synthesis potential of carbohydrate active enzymes and secondary metabolites.</title>
        <authorList>
            <person name="Sorensen T."/>
        </authorList>
    </citation>
    <scope>NUCLEOTIDE SEQUENCE [LARGE SCALE GENOMIC DNA]</scope>
    <source>
        <strain evidence="1 2">CBS 135458</strain>
    </source>
</reference>
<protein>
    <submittedName>
        <fullName evidence="1">Allantoate permease</fullName>
    </submittedName>
</protein>